<proteinExistence type="predicted"/>
<dbReference type="Proteomes" id="UP000204584">
    <property type="component" value="Segment"/>
</dbReference>
<organism evidence="2 3">
    <name type="scientific">Pandoravirus salinus</name>
    <dbReference type="NCBI Taxonomy" id="1349410"/>
    <lineage>
        <taxon>Viruses</taxon>
        <taxon>Pandoravirus</taxon>
    </lineage>
</organism>
<dbReference type="PROSITE" id="PS50097">
    <property type="entry name" value="BTB"/>
    <property type="match status" value="1"/>
</dbReference>
<gene>
    <name evidence="2" type="ORF">psal_cds_1120</name>
</gene>
<sequence>MADRRHSCHQRRAPTQSDPWACSDDGGVLDSRLVCVPVEPPCRVLADMRHRCCDCVIEMRDPHKGDIGRVVAHRSILARAGYFDALFRRAEPDRVERRDPLDDALVWRVVYEIDITCDPTSLAFLVECLYDVGHVKCVGDCDDPVDVVGAACFLQVPIEHTHRVLRRVLRMLLDDLADPNATEPQRPLAHFVRHVLASGLGATAKTCLLGRVLGLLDPSDRKAIIADHPDLVPKDYYRPYTEPGREKRVTPDGRHWRLVRVATDETTRDGATVVRNDLAFKLCLHAWGGYSHAKVALSCMTAIEVLAPAPKRLRTLRASVCPRAAFIDARVYDPSGPASLHEFQCDRAADDRDIWARGAARDEQTARYEDVMGPVPKNCRLVPDPLFDVLSSTDAQQFAPIKEAPALIFGDDLLACEVDVWVEVAGDNSDWGKEAPAGGPCVWQRPRFLSL</sequence>
<dbReference type="InterPro" id="IPR000210">
    <property type="entry name" value="BTB/POZ_dom"/>
</dbReference>
<dbReference type="GeneID" id="16607145"/>
<name>S4VYB4_9VIRU</name>
<evidence type="ECO:0000313" key="2">
    <source>
        <dbReference type="EMBL" id="AGO85358.1"/>
    </source>
</evidence>
<protein>
    <recommendedName>
        <fullName evidence="1">BTB domain-containing protein</fullName>
    </recommendedName>
</protein>
<dbReference type="KEGG" id="vg:16607145"/>
<reference evidence="2 3" key="1">
    <citation type="journal article" date="2013" name="Science">
        <title>Pandoraviruses: amoeba viruses with genomes up to 2.5 Mb reaching that of parasitic eukaryotes.</title>
        <authorList>
            <person name="Philippe N."/>
            <person name="Legendre M."/>
            <person name="Doutre G."/>
            <person name="Coute Y."/>
            <person name="Poirot O."/>
            <person name="Lescot M."/>
            <person name="Arslan D."/>
            <person name="Seltzer V."/>
            <person name="Bertaux L."/>
            <person name="Bruley C."/>
            <person name="Garin J."/>
            <person name="Claverie J.M."/>
            <person name="Abergel C."/>
        </authorList>
    </citation>
    <scope>NUCLEOTIDE SEQUENCE [LARGE SCALE GENOMIC DNA]</scope>
</reference>
<dbReference type="EMBL" id="KC977571">
    <property type="protein sequence ID" value="AGO85358.1"/>
    <property type="molecule type" value="Genomic_DNA"/>
</dbReference>
<keyword evidence="3" id="KW-1185">Reference proteome</keyword>
<evidence type="ECO:0000259" key="1">
    <source>
        <dbReference type="PROSITE" id="PS50097"/>
    </source>
</evidence>
<evidence type="ECO:0000313" key="3">
    <source>
        <dbReference type="Proteomes" id="UP000204584"/>
    </source>
</evidence>
<feature type="domain" description="BTB" evidence="1">
    <location>
        <begin position="53"/>
        <end position="131"/>
    </location>
</feature>
<accession>S4VYB4</accession>
<dbReference type="RefSeq" id="YP_008438434.1">
    <property type="nucleotide sequence ID" value="NC_022098.1"/>
</dbReference>